<reference evidence="3 4" key="1">
    <citation type="journal article" date="2006" name="Genome Res.">
        <title>Skewed genomic variability in strains of the toxigenic bacterial pathogen, Clostridium perfringens.</title>
        <authorList>
            <person name="Myers G.S."/>
            <person name="Rasko D.A."/>
            <person name="Cheung J.K."/>
            <person name="Ravel J."/>
            <person name="Seshadri R."/>
            <person name="Deboy R.T."/>
            <person name="Ren Q."/>
            <person name="Varga J."/>
            <person name="Awad M.M."/>
            <person name="Brinkac L.M."/>
            <person name="Daugherty S.C."/>
            <person name="Haft D.H."/>
            <person name="Dodson R.J."/>
            <person name="Madupu R."/>
            <person name="Nelson W.C."/>
            <person name="Rosovitz M.J."/>
            <person name="Sullivan S.A."/>
            <person name="Khouri H."/>
            <person name="Dimitrov G.I."/>
            <person name="Watkins K.L."/>
            <person name="Mulligan S."/>
            <person name="Benton J."/>
            <person name="Radune D."/>
            <person name="Fisher D.J."/>
            <person name="Atkins H.S."/>
            <person name="Hiscox T."/>
            <person name="Jost B.H."/>
            <person name="Billington S.J."/>
            <person name="Songer J.G."/>
            <person name="McClane B.A."/>
            <person name="Titball R.W."/>
            <person name="Rood J.I."/>
            <person name="Melville S.B."/>
            <person name="Paulsen I.T."/>
        </authorList>
    </citation>
    <scope>NUCLEOTIDE SEQUENCE [LARGE SCALE GENOMIC DNA]</scope>
    <source>
        <strain evidence="4">ATCC 13124 / DSM 756 / JCM 1290 / NCIMB 6125 / NCTC 8237 / S 107 / Type A</strain>
    </source>
</reference>
<evidence type="ECO:0000259" key="2">
    <source>
        <dbReference type="Pfam" id="PF03372"/>
    </source>
</evidence>
<dbReference type="eggNOG" id="COG3568">
    <property type="taxonomic scope" value="Bacteria"/>
</dbReference>
<organism evidence="3 4">
    <name type="scientific">Clostridium perfringens (strain ATCC 13124 / DSM 756 / JCM 1290 / NCIMB 6125 / NCTC 8237 / Type A)</name>
    <dbReference type="NCBI Taxonomy" id="195103"/>
    <lineage>
        <taxon>Bacteria</taxon>
        <taxon>Bacillati</taxon>
        <taxon>Bacillota</taxon>
        <taxon>Clostridia</taxon>
        <taxon>Eubacteriales</taxon>
        <taxon>Clostridiaceae</taxon>
        <taxon>Clostridium</taxon>
    </lineage>
</organism>
<dbReference type="STRING" id="195103.CPF_0423"/>
<dbReference type="PaxDb" id="195103-CPF_0423"/>
<keyword evidence="4" id="KW-1185">Reference proteome</keyword>
<dbReference type="CDD" id="cd09079">
    <property type="entry name" value="RgfB-like"/>
    <property type="match status" value="1"/>
</dbReference>
<keyword evidence="3" id="KW-0255">Endonuclease</keyword>
<dbReference type="InterPro" id="IPR005135">
    <property type="entry name" value="Endo/exonuclease/phosphatase"/>
</dbReference>
<feature type="domain" description="Endonuclease/exonuclease/phosphatase" evidence="2">
    <location>
        <begin position="18"/>
        <end position="255"/>
    </location>
</feature>
<dbReference type="KEGG" id="cpf:CPF_0423"/>
<dbReference type="InterPro" id="IPR036691">
    <property type="entry name" value="Endo/exonu/phosph_ase_sf"/>
</dbReference>
<proteinExistence type="predicted"/>
<protein>
    <submittedName>
        <fullName evidence="3">Endonuclease/exonuclease/phosphatase family protein</fullName>
    </submittedName>
</protein>
<dbReference type="SUPFAM" id="SSF56219">
    <property type="entry name" value="DNase I-like"/>
    <property type="match status" value="1"/>
</dbReference>
<evidence type="ECO:0000313" key="3">
    <source>
        <dbReference type="EMBL" id="ABG83663.1"/>
    </source>
</evidence>
<dbReference type="EMBL" id="CP000246">
    <property type="protein sequence ID" value="ABG83663.1"/>
    <property type="molecule type" value="Genomic_DNA"/>
</dbReference>
<dbReference type="PANTHER" id="PTHR15822">
    <property type="entry name" value="TRAF AND TNF RECEPTOR-ASSOCIATED PROTEIN"/>
    <property type="match status" value="1"/>
</dbReference>
<dbReference type="Pfam" id="PF03372">
    <property type="entry name" value="Exo_endo_phos"/>
    <property type="match status" value="1"/>
</dbReference>
<dbReference type="Gene3D" id="3.60.10.10">
    <property type="entry name" value="Endonuclease/exonuclease/phosphatase"/>
    <property type="match status" value="1"/>
</dbReference>
<sequence>MKLLTLNCHSWLEEEQLYKIKYLAKTIVEEKYDVIALQEASQSIKASIKEGNLKEDNYGLVLIEEINKLGGEKYHLVWDYSHIGYDIYEEGLCILTKHKIVNSESFYISKSHCKTFWRSRKIVKATIDIKNENIDFYSCHMGWWHDKEESFTFQVENLLAHAKESKNRAFFMGDFNNNAFLKNEGYDFLKSNGLIDTYNLAENKDSGVTVNKNIAGWEDNTGELRIDIIFTNRNTKVYDSRVIFNGKNKEVVSDHFGLEIETM</sequence>
<gene>
    <name evidence="3" type="ordered locus">CPF_0423</name>
</gene>
<accession>A0A0H2YRT9</accession>
<dbReference type="GO" id="GO:0004519">
    <property type="term" value="F:endonuclease activity"/>
    <property type="evidence" value="ECO:0007669"/>
    <property type="project" value="UniProtKB-KW"/>
</dbReference>
<evidence type="ECO:0000256" key="1">
    <source>
        <dbReference type="ARBA" id="ARBA00022801"/>
    </source>
</evidence>
<dbReference type="InterPro" id="IPR051547">
    <property type="entry name" value="TDP2-like"/>
</dbReference>
<dbReference type="PANTHER" id="PTHR15822:SF23">
    <property type="entry name" value="ENDONUCLEASE_EXONUCLEASE_PHOSPHATASE FAMILY PROTEIN"/>
    <property type="match status" value="1"/>
</dbReference>
<keyword evidence="1" id="KW-0378">Hydrolase</keyword>
<keyword evidence="3" id="KW-0540">Nuclease</keyword>
<name>A0A0H2YRT9_CLOP1</name>
<dbReference type="GO" id="GO:0004527">
    <property type="term" value="F:exonuclease activity"/>
    <property type="evidence" value="ECO:0007669"/>
    <property type="project" value="UniProtKB-KW"/>
</dbReference>
<dbReference type="RefSeq" id="WP_011590189.1">
    <property type="nucleotide sequence ID" value="NC_008261.1"/>
</dbReference>
<dbReference type="HOGENOM" id="CLU_086635_0_0_9"/>
<evidence type="ECO:0000313" key="4">
    <source>
        <dbReference type="Proteomes" id="UP000001823"/>
    </source>
</evidence>
<dbReference type="Proteomes" id="UP000001823">
    <property type="component" value="Chromosome"/>
</dbReference>
<dbReference type="AlphaFoldDB" id="A0A0H2YRT9"/>